<dbReference type="InterPro" id="IPR051144">
    <property type="entry name" value="Formin_homology_domain"/>
</dbReference>
<evidence type="ECO:0000313" key="2">
    <source>
        <dbReference type="EMBL" id="KAL3535090.1"/>
    </source>
</evidence>
<sequence>MFVWASNLYGLCYQASKEFLSFAEEEMISLASLYFGGRHVDSLILHFGEDPSRCLFEQVISTILNFVRMFNQAHEENCKQLEFERKKVEKEAAAEKLKLNAPEKWTEHIIHSAIRS</sequence>
<keyword evidence="1" id="KW-0175">Coiled coil</keyword>
<dbReference type="Proteomes" id="UP001630127">
    <property type="component" value="Unassembled WGS sequence"/>
</dbReference>
<comment type="caution">
    <text evidence="2">The sequence shown here is derived from an EMBL/GenBank/DDBJ whole genome shotgun (WGS) entry which is preliminary data.</text>
</comment>
<dbReference type="Gene3D" id="1.20.58.2220">
    <property type="entry name" value="Formin, FH2 domain"/>
    <property type="match status" value="1"/>
</dbReference>
<name>A0ABD3AV33_9GENT</name>
<dbReference type="InterPro" id="IPR042201">
    <property type="entry name" value="FH2_Formin_sf"/>
</dbReference>
<dbReference type="SUPFAM" id="SSF101447">
    <property type="entry name" value="Formin homology 2 domain (FH2 domain)"/>
    <property type="match status" value="1"/>
</dbReference>
<feature type="coiled-coil region" evidence="1">
    <location>
        <begin position="71"/>
        <end position="98"/>
    </location>
</feature>
<evidence type="ECO:0000256" key="1">
    <source>
        <dbReference type="SAM" id="Coils"/>
    </source>
</evidence>
<organism evidence="2 3">
    <name type="scientific">Cinchona calisaya</name>
    <dbReference type="NCBI Taxonomy" id="153742"/>
    <lineage>
        <taxon>Eukaryota</taxon>
        <taxon>Viridiplantae</taxon>
        <taxon>Streptophyta</taxon>
        <taxon>Embryophyta</taxon>
        <taxon>Tracheophyta</taxon>
        <taxon>Spermatophyta</taxon>
        <taxon>Magnoliopsida</taxon>
        <taxon>eudicotyledons</taxon>
        <taxon>Gunneridae</taxon>
        <taxon>Pentapetalae</taxon>
        <taxon>asterids</taxon>
        <taxon>lamiids</taxon>
        <taxon>Gentianales</taxon>
        <taxon>Rubiaceae</taxon>
        <taxon>Cinchonoideae</taxon>
        <taxon>Cinchoneae</taxon>
        <taxon>Cinchona</taxon>
    </lineage>
</organism>
<dbReference type="PANTHER" id="PTHR45733:SF8">
    <property type="entry name" value="FORMIN-J"/>
    <property type="match status" value="1"/>
</dbReference>
<dbReference type="AlphaFoldDB" id="A0ABD3AV33"/>
<gene>
    <name evidence="2" type="ORF">ACH5RR_003551</name>
</gene>
<reference evidence="2 3" key="1">
    <citation type="submission" date="2024-11" db="EMBL/GenBank/DDBJ databases">
        <title>A near-complete genome assembly of Cinchona calisaya.</title>
        <authorList>
            <person name="Lian D.C."/>
            <person name="Zhao X.W."/>
            <person name="Wei L."/>
        </authorList>
    </citation>
    <scope>NUCLEOTIDE SEQUENCE [LARGE SCALE GENOMIC DNA]</scope>
    <source>
        <tissue evidence="2">Nenye</tissue>
    </source>
</reference>
<dbReference type="PANTHER" id="PTHR45733">
    <property type="entry name" value="FORMIN-J"/>
    <property type="match status" value="1"/>
</dbReference>
<protein>
    <submittedName>
        <fullName evidence="2">Uncharacterized protein</fullName>
    </submittedName>
</protein>
<keyword evidence="3" id="KW-1185">Reference proteome</keyword>
<evidence type="ECO:0000313" key="3">
    <source>
        <dbReference type="Proteomes" id="UP001630127"/>
    </source>
</evidence>
<proteinExistence type="predicted"/>
<dbReference type="EMBL" id="JBJUIK010000002">
    <property type="protein sequence ID" value="KAL3535090.1"/>
    <property type="molecule type" value="Genomic_DNA"/>
</dbReference>
<accession>A0ABD3AV33</accession>